<feature type="region of interest" description="Disordered" evidence="1">
    <location>
        <begin position="66"/>
        <end position="89"/>
    </location>
</feature>
<sequence length="136" mass="14681">MKHGYCYMPERKQRSSVWAFENDSKPTKLRQGRSGDKKMIAFFFSKTGPVCTISLEEQKAVNTECHAAGAQRTRSSAPKGPRAPRPAPANNGAVLCDILNFSIRDLASKLLPVAAPPERNLNKPSLGAAVLGGGRS</sequence>
<dbReference type="EMBL" id="BGZK01001169">
    <property type="protein sequence ID" value="GBP73330.1"/>
    <property type="molecule type" value="Genomic_DNA"/>
</dbReference>
<reference evidence="2 3" key="1">
    <citation type="journal article" date="2019" name="Commun. Biol.">
        <title>The bagworm genome reveals a unique fibroin gene that provides high tensile strength.</title>
        <authorList>
            <person name="Kono N."/>
            <person name="Nakamura H."/>
            <person name="Ohtoshi R."/>
            <person name="Tomita M."/>
            <person name="Numata K."/>
            <person name="Arakawa K."/>
        </authorList>
    </citation>
    <scope>NUCLEOTIDE SEQUENCE [LARGE SCALE GENOMIC DNA]</scope>
</reference>
<gene>
    <name evidence="2" type="ORF">EVAR_52856_1</name>
</gene>
<evidence type="ECO:0000313" key="3">
    <source>
        <dbReference type="Proteomes" id="UP000299102"/>
    </source>
</evidence>
<evidence type="ECO:0000313" key="2">
    <source>
        <dbReference type="EMBL" id="GBP73330.1"/>
    </source>
</evidence>
<evidence type="ECO:0000256" key="1">
    <source>
        <dbReference type="SAM" id="MobiDB-lite"/>
    </source>
</evidence>
<dbReference type="AlphaFoldDB" id="A0A4C1YE61"/>
<proteinExistence type="predicted"/>
<name>A0A4C1YE61_EUMVA</name>
<accession>A0A4C1YE61</accession>
<dbReference type="Proteomes" id="UP000299102">
    <property type="component" value="Unassembled WGS sequence"/>
</dbReference>
<feature type="region of interest" description="Disordered" evidence="1">
    <location>
        <begin position="116"/>
        <end position="136"/>
    </location>
</feature>
<comment type="caution">
    <text evidence="2">The sequence shown here is derived from an EMBL/GenBank/DDBJ whole genome shotgun (WGS) entry which is preliminary data.</text>
</comment>
<organism evidence="2 3">
    <name type="scientific">Eumeta variegata</name>
    <name type="common">Bagworm moth</name>
    <name type="synonym">Eumeta japonica</name>
    <dbReference type="NCBI Taxonomy" id="151549"/>
    <lineage>
        <taxon>Eukaryota</taxon>
        <taxon>Metazoa</taxon>
        <taxon>Ecdysozoa</taxon>
        <taxon>Arthropoda</taxon>
        <taxon>Hexapoda</taxon>
        <taxon>Insecta</taxon>
        <taxon>Pterygota</taxon>
        <taxon>Neoptera</taxon>
        <taxon>Endopterygota</taxon>
        <taxon>Lepidoptera</taxon>
        <taxon>Glossata</taxon>
        <taxon>Ditrysia</taxon>
        <taxon>Tineoidea</taxon>
        <taxon>Psychidae</taxon>
        <taxon>Oiketicinae</taxon>
        <taxon>Eumeta</taxon>
    </lineage>
</organism>
<protein>
    <submittedName>
        <fullName evidence="2">Uncharacterized protein</fullName>
    </submittedName>
</protein>
<dbReference type="OrthoDB" id="10017160at2759"/>
<keyword evidence="3" id="KW-1185">Reference proteome</keyword>